<protein>
    <recommendedName>
        <fullName evidence="3">DUF4806 domain-containing protein</fullName>
    </recommendedName>
</protein>
<dbReference type="PANTHER" id="PTHR34153">
    <property type="entry name" value="SI:CH211-262H13.3-RELATED-RELATED"/>
    <property type="match status" value="1"/>
</dbReference>
<sequence length="153" mass="17431">MVEGAEEPEDQRSGRDLPVRLRKQIYLIPTRDETRLESYRWRLSLLGHGCAEPSRISSLATIGGQDVKRVTWNILGRLFTDEVSPQINWKGVNNKKPFSRMATKTLLFSAVRKNTVTQSATDAEVTKHAIRWFNLAGDRATRRRVPPPSTQTE</sequence>
<dbReference type="PANTHER" id="PTHR34153:SF2">
    <property type="entry name" value="SI:CH211-262H13.3-RELATED"/>
    <property type="match status" value="1"/>
</dbReference>
<dbReference type="Proteomes" id="UP000579812">
    <property type="component" value="Unassembled WGS sequence"/>
</dbReference>
<reference evidence="1 2" key="1">
    <citation type="submission" date="2020-04" db="EMBL/GenBank/DDBJ databases">
        <title>Chromosome-level genome assembly of a cyprinid fish Onychostoma macrolepis by integration of Nanopore Sequencing, Bionano and Hi-C technology.</title>
        <authorList>
            <person name="Wang D."/>
        </authorList>
    </citation>
    <scope>NUCLEOTIDE SEQUENCE [LARGE SCALE GENOMIC DNA]</scope>
    <source>
        <strain evidence="1">SWU-2019</strain>
        <tissue evidence="1">Muscle</tissue>
    </source>
</reference>
<gene>
    <name evidence="1" type="ORF">G5714_006195</name>
</gene>
<dbReference type="EMBL" id="JAAMOB010000005">
    <property type="protein sequence ID" value="KAF4113650.1"/>
    <property type="molecule type" value="Genomic_DNA"/>
</dbReference>
<accession>A0A7J6D355</accession>
<evidence type="ECO:0008006" key="3">
    <source>
        <dbReference type="Google" id="ProtNLM"/>
    </source>
</evidence>
<evidence type="ECO:0000313" key="1">
    <source>
        <dbReference type="EMBL" id="KAF4113650.1"/>
    </source>
</evidence>
<name>A0A7J6D355_9TELE</name>
<dbReference type="AlphaFoldDB" id="A0A7J6D355"/>
<organism evidence="1 2">
    <name type="scientific">Onychostoma macrolepis</name>
    <dbReference type="NCBI Taxonomy" id="369639"/>
    <lineage>
        <taxon>Eukaryota</taxon>
        <taxon>Metazoa</taxon>
        <taxon>Chordata</taxon>
        <taxon>Craniata</taxon>
        <taxon>Vertebrata</taxon>
        <taxon>Euteleostomi</taxon>
        <taxon>Actinopterygii</taxon>
        <taxon>Neopterygii</taxon>
        <taxon>Teleostei</taxon>
        <taxon>Ostariophysi</taxon>
        <taxon>Cypriniformes</taxon>
        <taxon>Cyprinidae</taxon>
        <taxon>Acrossocheilinae</taxon>
        <taxon>Onychostoma</taxon>
    </lineage>
</organism>
<comment type="caution">
    <text evidence="1">The sequence shown here is derived from an EMBL/GenBank/DDBJ whole genome shotgun (WGS) entry which is preliminary data.</text>
</comment>
<keyword evidence="2" id="KW-1185">Reference proteome</keyword>
<proteinExistence type="predicted"/>
<evidence type="ECO:0000313" key="2">
    <source>
        <dbReference type="Proteomes" id="UP000579812"/>
    </source>
</evidence>